<feature type="compositionally biased region" description="Low complexity" evidence="1">
    <location>
        <begin position="194"/>
        <end position="204"/>
    </location>
</feature>
<dbReference type="PANTHER" id="PTHR35213">
    <property type="entry name" value="RING-TYPE DOMAIN-CONTAINING PROTEIN-RELATED"/>
    <property type="match status" value="1"/>
</dbReference>
<sequence length="382" mass="40473">MEKPEEKVSGGATKEEETGTQNEPSKEAPKCEEAPASNDEPVPPKPAITGTELDQLYSGAWTGEEKRYATALIEEFRDGNIPDLPEKTTMRGYLAEKLMCPTKRISKKYEGSGYNGRLPYTKGALELDPDEALKRQEKLIELEEDFKKSRIAIIAAKEAAPPRKSPKSPTSKPKKKKPTLLTAAHTNQLRRGSPTPLGGQAGLPGAASLHHLQRMPMGLGVGASQDLMLQAMIQERSRIAALGAAGVPPPTHTDMLLARRAALLDPIYGSPAGFLGASGLPLHSSMSGAGTFGSLFPPRGMLRPGMGLGGFAGSDLLQSRAALNASVLHGSLAPASFQQDGLVEILRRKRELESMGAAAAANAGSPSNSSEDPPEAKKARTT</sequence>
<feature type="region of interest" description="Disordered" evidence="1">
    <location>
        <begin position="1"/>
        <end position="51"/>
    </location>
</feature>
<protein>
    <submittedName>
        <fullName evidence="2">Uncharacterized protein</fullName>
    </submittedName>
</protein>
<dbReference type="Proteomes" id="UP001153069">
    <property type="component" value="Unassembled WGS sequence"/>
</dbReference>
<evidence type="ECO:0000313" key="2">
    <source>
        <dbReference type="EMBL" id="CAB9518576.1"/>
    </source>
</evidence>
<dbReference type="EMBL" id="CAICTM010000944">
    <property type="protein sequence ID" value="CAB9518576.1"/>
    <property type="molecule type" value="Genomic_DNA"/>
</dbReference>
<feature type="compositionally biased region" description="Basic and acidic residues" evidence="1">
    <location>
        <begin position="24"/>
        <end position="33"/>
    </location>
</feature>
<dbReference type="AlphaFoldDB" id="A0A9N8HLV0"/>
<comment type="caution">
    <text evidence="2">The sequence shown here is derived from an EMBL/GenBank/DDBJ whole genome shotgun (WGS) entry which is preliminary data.</text>
</comment>
<organism evidence="2 3">
    <name type="scientific">Seminavis robusta</name>
    <dbReference type="NCBI Taxonomy" id="568900"/>
    <lineage>
        <taxon>Eukaryota</taxon>
        <taxon>Sar</taxon>
        <taxon>Stramenopiles</taxon>
        <taxon>Ochrophyta</taxon>
        <taxon>Bacillariophyta</taxon>
        <taxon>Bacillariophyceae</taxon>
        <taxon>Bacillariophycidae</taxon>
        <taxon>Naviculales</taxon>
        <taxon>Naviculaceae</taxon>
        <taxon>Seminavis</taxon>
    </lineage>
</organism>
<evidence type="ECO:0000313" key="3">
    <source>
        <dbReference type="Proteomes" id="UP001153069"/>
    </source>
</evidence>
<keyword evidence="3" id="KW-1185">Reference proteome</keyword>
<reference evidence="2" key="1">
    <citation type="submission" date="2020-06" db="EMBL/GenBank/DDBJ databases">
        <authorList>
            <consortium name="Plant Systems Biology data submission"/>
        </authorList>
    </citation>
    <scope>NUCLEOTIDE SEQUENCE</scope>
    <source>
        <strain evidence="2">D6</strain>
    </source>
</reference>
<proteinExistence type="predicted"/>
<feature type="region of interest" description="Disordered" evidence="1">
    <location>
        <begin position="155"/>
        <end position="204"/>
    </location>
</feature>
<evidence type="ECO:0000256" key="1">
    <source>
        <dbReference type="SAM" id="MobiDB-lite"/>
    </source>
</evidence>
<feature type="compositionally biased region" description="Low complexity" evidence="1">
    <location>
        <begin position="356"/>
        <end position="370"/>
    </location>
</feature>
<gene>
    <name evidence="2" type="ORF">SEMRO_946_G223240.1</name>
</gene>
<dbReference type="OrthoDB" id="68300at2759"/>
<name>A0A9N8HLV0_9STRA</name>
<feature type="region of interest" description="Disordered" evidence="1">
    <location>
        <begin position="356"/>
        <end position="382"/>
    </location>
</feature>
<feature type="compositionally biased region" description="Basic and acidic residues" evidence="1">
    <location>
        <begin position="1"/>
        <end position="17"/>
    </location>
</feature>
<accession>A0A9N8HLV0</accession>